<proteinExistence type="predicted"/>
<comment type="caution">
    <text evidence="2">The sequence shown here is derived from an EMBL/GenBank/DDBJ whole genome shotgun (WGS) entry which is preliminary data.</text>
</comment>
<feature type="compositionally biased region" description="Polar residues" evidence="1">
    <location>
        <begin position="125"/>
        <end position="137"/>
    </location>
</feature>
<reference evidence="2" key="1">
    <citation type="submission" date="2023-10" db="EMBL/GenBank/DDBJ databases">
        <authorList>
            <person name="Chen Y."/>
            <person name="Shah S."/>
            <person name="Dougan E. K."/>
            <person name="Thang M."/>
            <person name="Chan C."/>
        </authorList>
    </citation>
    <scope>NUCLEOTIDE SEQUENCE [LARGE SCALE GENOMIC DNA]</scope>
</reference>
<feature type="region of interest" description="Disordered" evidence="1">
    <location>
        <begin position="50"/>
        <end position="157"/>
    </location>
</feature>
<feature type="compositionally biased region" description="Basic and acidic residues" evidence="1">
    <location>
        <begin position="99"/>
        <end position="113"/>
    </location>
</feature>
<feature type="compositionally biased region" description="Basic and acidic residues" evidence="1">
    <location>
        <begin position="57"/>
        <end position="90"/>
    </location>
</feature>
<name>A0ABN9Q4M9_9DINO</name>
<sequence>MQRQLQLIWTPHSLARGARQGRRRRRRREAPAPLQEICAELNFLTYSCAGLSPSRGRMWEEEGRGAGRREEEREREGRPEGGKGKKREGPTEAEAPTISREDSALLDTPRQDLTKLNLGTPRQEGASSTAFRQTSANGRRLPMSTWRARASNPSAQDEQHRELYSILPKWEHNCWRTGQKTIS</sequence>
<gene>
    <name evidence="2" type="ORF">PCOR1329_LOCUS8747</name>
</gene>
<dbReference type="EMBL" id="CAUYUJ010002411">
    <property type="protein sequence ID" value="CAK0800670.1"/>
    <property type="molecule type" value="Genomic_DNA"/>
</dbReference>
<evidence type="ECO:0000313" key="3">
    <source>
        <dbReference type="Proteomes" id="UP001189429"/>
    </source>
</evidence>
<feature type="compositionally biased region" description="Basic residues" evidence="1">
    <location>
        <begin position="19"/>
        <end position="28"/>
    </location>
</feature>
<organism evidence="2 3">
    <name type="scientific">Prorocentrum cordatum</name>
    <dbReference type="NCBI Taxonomy" id="2364126"/>
    <lineage>
        <taxon>Eukaryota</taxon>
        <taxon>Sar</taxon>
        <taxon>Alveolata</taxon>
        <taxon>Dinophyceae</taxon>
        <taxon>Prorocentrales</taxon>
        <taxon>Prorocentraceae</taxon>
        <taxon>Prorocentrum</taxon>
    </lineage>
</organism>
<accession>A0ABN9Q4M9</accession>
<feature type="region of interest" description="Disordered" evidence="1">
    <location>
        <begin position="1"/>
        <end position="32"/>
    </location>
</feature>
<evidence type="ECO:0000313" key="2">
    <source>
        <dbReference type="EMBL" id="CAK0800670.1"/>
    </source>
</evidence>
<protein>
    <submittedName>
        <fullName evidence="2">Uncharacterized protein</fullName>
    </submittedName>
</protein>
<evidence type="ECO:0000256" key="1">
    <source>
        <dbReference type="SAM" id="MobiDB-lite"/>
    </source>
</evidence>
<dbReference type="Proteomes" id="UP001189429">
    <property type="component" value="Unassembled WGS sequence"/>
</dbReference>
<keyword evidence="3" id="KW-1185">Reference proteome</keyword>